<dbReference type="RefSeq" id="WP_058295294.1">
    <property type="nucleotide sequence ID" value="NZ_LN890328.1"/>
</dbReference>
<reference evidence="3 4" key="1">
    <citation type="submission" date="2017-10" db="EMBL/GenBank/DDBJ databases">
        <title>Effective Description of Clostridium neonatale sp. nov. linked to necrotizing enterocolitis in neonates and a clarification of species assignable to the genus Clostridium (Prazmowski 1880) emend. Lawson and Rainey 2016.</title>
        <authorList>
            <person name="Bernard K."/>
            <person name="Burdz T."/>
            <person name="Wiebe D."/>
            <person name="Balcewich B."/>
            <person name="Alfa M."/>
            <person name="Bernier A.-M."/>
        </authorList>
    </citation>
    <scope>NUCLEOTIDE SEQUENCE [LARGE SCALE GENOMIC DNA]</scope>
    <source>
        <strain evidence="3 4">LCDC99A005</strain>
    </source>
</reference>
<dbReference type="PANTHER" id="PTHR40278">
    <property type="entry name" value="DNA UTILIZATION PROTEIN HOFN"/>
    <property type="match status" value="1"/>
</dbReference>
<protein>
    <submittedName>
        <fullName evidence="3">Fimbrial protein</fullName>
    </submittedName>
</protein>
<feature type="transmembrane region" description="Helical" evidence="2">
    <location>
        <begin position="20"/>
        <end position="41"/>
    </location>
</feature>
<accession>A0A2A7MHE3</accession>
<dbReference type="InterPro" id="IPR007813">
    <property type="entry name" value="PilN"/>
</dbReference>
<dbReference type="InterPro" id="IPR052534">
    <property type="entry name" value="Extracell_DNA_Util/SecSys_Comp"/>
</dbReference>
<dbReference type="AlphaFoldDB" id="A0A2A7MHE3"/>
<proteinExistence type="predicted"/>
<evidence type="ECO:0000256" key="1">
    <source>
        <dbReference type="SAM" id="Coils"/>
    </source>
</evidence>
<organism evidence="3 4">
    <name type="scientific">Clostridium neonatale</name>
    <dbReference type="NCBI Taxonomy" id="137838"/>
    <lineage>
        <taxon>Bacteria</taxon>
        <taxon>Bacillati</taxon>
        <taxon>Bacillota</taxon>
        <taxon>Clostridia</taxon>
        <taxon>Eubacteriales</taxon>
        <taxon>Clostridiaceae</taxon>
        <taxon>Clostridium</taxon>
    </lineage>
</organism>
<name>A0A2A7MHE3_9CLOT</name>
<dbReference type="STRING" id="137838.GCA_001458595_02518"/>
<evidence type="ECO:0000313" key="3">
    <source>
        <dbReference type="EMBL" id="PEG31134.1"/>
    </source>
</evidence>
<gene>
    <name evidence="3" type="ORF">CQ394_05255</name>
</gene>
<sequence>MNDLNFFEPYLGKKKENRNVNLYIYGALFMVSSIIILSFAFNMFKLRRLDKNIQEYNNKLNEKSIQVKLKEAEETNKKIGLLDKYNVSLNNIYSKVRKRSNVSYDLLNKISSTVPSEVVFKSLSIESNTILIDGTSSNRESVAELKRNLSELYEMEYVYVNSINNKDAVLGEYSFNIKCVLKEDY</sequence>
<dbReference type="OrthoDB" id="1707667at2"/>
<comment type="caution">
    <text evidence="3">The sequence shown here is derived from an EMBL/GenBank/DDBJ whole genome shotgun (WGS) entry which is preliminary data.</text>
</comment>
<keyword evidence="1" id="KW-0175">Coiled coil</keyword>
<evidence type="ECO:0000256" key="2">
    <source>
        <dbReference type="SAM" id="Phobius"/>
    </source>
</evidence>
<feature type="coiled-coil region" evidence="1">
    <location>
        <begin position="46"/>
        <end position="73"/>
    </location>
</feature>
<keyword evidence="4" id="KW-1185">Reference proteome</keyword>
<evidence type="ECO:0000313" key="4">
    <source>
        <dbReference type="Proteomes" id="UP000220840"/>
    </source>
</evidence>
<keyword evidence="2" id="KW-1133">Transmembrane helix</keyword>
<keyword evidence="2" id="KW-0472">Membrane</keyword>
<dbReference type="Pfam" id="PF05137">
    <property type="entry name" value="PilN"/>
    <property type="match status" value="1"/>
</dbReference>
<dbReference type="EMBL" id="PDCJ01000001">
    <property type="protein sequence ID" value="PEG31134.1"/>
    <property type="molecule type" value="Genomic_DNA"/>
</dbReference>
<keyword evidence="2" id="KW-0812">Transmembrane</keyword>
<dbReference type="PANTHER" id="PTHR40278:SF1">
    <property type="entry name" value="DNA UTILIZATION PROTEIN HOFN"/>
    <property type="match status" value="1"/>
</dbReference>
<dbReference type="Proteomes" id="UP000220840">
    <property type="component" value="Unassembled WGS sequence"/>
</dbReference>